<feature type="domain" description="Glucosamine/galactosamine-6-phosphate isomerase" evidence="8">
    <location>
        <begin position="12"/>
        <end position="221"/>
    </location>
</feature>
<dbReference type="InterPro" id="IPR006148">
    <property type="entry name" value="Glc/Gal-6P_isomerase"/>
</dbReference>
<comment type="catalytic activity">
    <reaction evidence="1 7">
        <text>6-phospho-D-glucono-1,5-lactone + H2O = 6-phospho-D-gluconate + H(+)</text>
        <dbReference type="Rhea" id="RHEA:12556"/>
        <dbReference type="ChEBI" id="CHEBI:15377"/>
        <dbReference type="ChEBI" id="CHEBI:15378"/>
        <dbReference type="ChEBI" id="CHEBI:57955"/>
        <dbReference type="ChEBI" id="CHEBI:58759"/>
        <dbReference type="EC" id="3.1.1.31"/>
    </reaction>
</comment>
<dbReference type="EMBL" id="JAZHFV010000002">
    <property type="protein sequence ID" value="MEX4007054.1"/>
    <property type="molecule type" value="Genomic_DNA"/>
</dbReference>
<evidence type="ECO:0000256" key="4">
    <source>
        <dbReference type="ARBA" id="ARBA00010662"/>
    </source>
</evidence>
<evidence type="ECO:0000256" key="3">
    <source>
        <dbReference type="ARBA" id="ARBA00004961"/>
    </source>
</evidence>
<evidence type="ECO:0000256" key="5">
    <source>
        <dbReference type="ARBA" id="ARBA00013198"/>
    </source>
</evidence>
<dbReference type="PANTHER" id="PTHR11054:SF0">
    <property type="entry name" value="6-PHOSPHOGLUCONOLACTONASE"/>
    <property type="match status" value="1"/>
</dbReference>
<keyword evidence="10" id="KW-1185">Reference proteome</keyword>
<dbReference type="CDD" id="cd01400">
    <property type="entry name" value="6PGL"/>
    <property type="match status" value="1"/>
</dbReference>
<dbReference type="InterPro" id="IPR005900">
    <property type="entry name" value="6-phosphogluconolactonase_DevB"/>
</dbReference>
<evidence type="ECO:0000256" key="7">
    <source>
        <dbReference type="RuleBase" id="RU365095"/>
    </source>
</evidence>
<dbReference type="RefSeq" id="WP_368802286.1">
    <property type="nucleotide sequence ID" value="NZ_JAZHFV010000002.1"/>
</dbReference>
<reference evidence="9 10" key="1">
    <citation type="submission" date="2024-01" db="EMBL/GenBank/DDBJ databases">
        <title>New evidence supports the origin of RcGTA from prophage.</title>
        <authorList>
            <person name="Xu Y."/>
            <person name="Liu B."/>
            <person name="Chen F."/>
        </authorList>
    </citation>
    <scope>NUCLEOTIDE SEQUENCE [LARGE SCALE GENOMIC DNA]</scope>
    <source>
        <strain evidence="9 10">CBW1107-2</strain>
    </source>
</reference>
<evidence type="ECO:0000313" key="10">
    <source>
        <dbReference type="Proteomes" id="UP001559025"/>
    </source>
</evidence>
<dbReference type="GO" id="GO:0017057">
    <property type="term" value="F:6-phosphogluconolactonase activity"/>
    <property type="evidence" value="ECO:0007669"/>
    <property type="project" value="UniProtKB-EC"/>
</dbReference>
<organism evidence="9 10">
    <name type="scientific">Neoaquamicrobium sediminum</name>
    <dbReference type="NCBI Taxonomy" id="1849104"/>
    <lineage>
        <taxon>Bacteria</taxon>
        <taxon>Pseudomonadati</taxon>
        <taxon>Pseudomonadota</taxon>
        <taxon>Alphaproteobacteria</taxon>
        <taxon>Hyphomicrobiales</taxon>
        <taxon>Phyllobacteriaceae</taxon>
        <taxon>Neoaquamicrobium</taxon>
    </lineage>
</organism>
<keyword evidence="7 9" id="KW-0378">Hydrolase</keyword>
<dbReference type="Pfam" id="PF01182">
    <property type="entry name" value="Glucosamine_iso"/>
    <property type="match status" value="1"/>
</dbReference>
<sequence>MAASPDWRIYSSSQQLATALATEVARVLSAAIKDRGTALLAVSGGTTPGLFFDALSQQPLDWKRVIVTLVDERLVPESSPRSNAALVRTRLLRGKANAARLVGLYHKDANAEEAATAASAELRDLPMPLDAAILGMGTDGHTASFFPDAGNLDALLDPDNEALVLPVHAHSAGEPRLTLSLGRLLEARFLALHIEGAEKRAVLENALAPGGYLPVSAVFAHAERPVPVYWAG</sequence>
<evidence type="ECO:0000259" key="8">
    <source>
        <dbReference type="Pfam" id="PF01182"/>
    </source>
</evidence>
<evidence type="ECO:0000256" key="1">
    <source>
        <dbReference type="ARBA" id="ARBA00000832"/>
    </source>
</evidence>
<dbReference type="InterPro" id="IPR039104">
    <property type="entry name" value="6PGL"/>
</dbReference>
<accession>A0ABV3WQW6</accession>
<dbReference type="Gene3D" id="3.40.50.1360">
    <property type="match status" value="1"/>
</dbReference>
<evidence type="ECO:0000256" key="2">
    <source>
        <dbReference type="ARBA" id="ARBA00002681"/>
    </source>
</evidence>
<gene>
    <name evidence="7 9" type="primary">pgl</name>
    <name evidence="9" type="ORF">V1479_07045</name>
</gene>
<dbReference type="EC" id="3.1.1.31" evidence="5 7"/>
<dbReference type="Proteomes" id="UP001559025">
    <property type="component" value="Unassembled WGS sequence"/>
</dbReference>
<dbReference type="SUPFAM" id="SSF100950">
    <property type="entry name" value="NagB/RpiA/CoA transferase-like"/>
    <property type="match status" value="1"/>
</dbReference>
<comment type="pathway">
    <text evidence="3 7">Carbohydrate degradation; pentose phosphate pathway; D-ribulose 5-phosphate from D-glucose 6-phosphate (oxidative stage): step 2/3.</text>
</comment>
<comment type="caution">
    <text evidence="9">The sequence shown here is derived from an EMBL/GenBank/DDBJ whole genome shotgun (WGS) entry which is preliminary data.</text>
</comment>
<dbReference type="NCBIfam" id="TIGR01198">
    <property type="entry name" value="pgl"/>
    <property type="match status" value="1"/>
</dbReference>
<evidence type="ECO:0000313" key="9">
    <source>
        <dbReference type="EMBL" id="MEX4007054.1"/>
    </source>
</evidence>
<comment type="similarity">
    <text evidence="4 7">Belongs to the glucosamine/galactosamine-6-phosphate isomerase family. 6-phosphogluconolactonase subfamily.</text>
</comment>
<evidence type="ECO:0000256" key="6">
    <source>
        <dbReference type="ARBA" id="ARBA00020337"/>
    </source>
</evidence>
<dbReference type="PANTHER" id="PTHR11054">
    <property type="entry name" value="6-PHOSPHOGLUCONOLACTONASE"/>
    <property type="match status" value="1"/>
</dbReference>
<protein>
    <recommendedName>
        <fullName evidence="6 7">6-phosphogluconolactonase</fullName>
        <shortName evidence="7">6PGL</shortName>
        <ecNumber evidence="5 7">3.1.1.31</ecNumber>
    </recommendedName>
</protein>
<proteinExistence type="inferred from homology"/>
<name>A0ABV3WQW6_9HYPH</name>
<comment type="function">
    <text evidence="2 7">Hydrolysis of 6-phosphogluconolactone to 6-phosphogluconate.</text>
</comment>
<dbReference type="InterPro" id="IPR037171">
    <property type="entry name" value="NagB/RpiA_transferase-like"/>
</dbReference>